<dbReference type="Proteomes" id="UP000548867">
    <property type="component" value="Unassembled WGS sequence"/>
</dbReference>
<dbReference type="PANTHER" id="PTHR44757:SF2">
    <property type="entry name" value="BIOFILM ARCHITECTURE MAINTENANCE PROTEIN MBAA"/>
    <property type="match status" value="1"/>
</dbReference>
<dbReference type="InterPro" id="IPR000160">
    <property type="entry name" value="GGDEF_dom"/>
</dbReference>
<feature type="domain" description="GGDEF" evidence="4">
    <location>
        <begin position="319"/>
        <end position="452"/>
    </location>
</feature>
<dbReference type="InterPro" id="IPR043128">
    <property type="entry name" value="Rev_trsase/Diguanyl_cyclase"/>
</dbReference>
<protein>
    <submittedName>
        <fullName evidence="5">Diguanylate cyclase (GGDEF)-like protein/PAS domain S-box-containing protein</fullName>
    </submittedName>
</protein>
<dbReference type="SMART" id="SM00091">
    <property type="entry name" value="PAS"/>
    <property type="match status" value="1"/>
</dbReference>
<dbReference type="InterPro" id="IPR029016">
    <property type="entry name" value="GAF-like_dom_sf"/>
</dbReference>
<name>A0A7W6G8B7_9SPHN</name>
<comment type="caution">
    <text evidence="5">The sequence shown here is derived from an EMBL/GenBank/DDBJ whole genome shotgun (WGS) entry which is preliminary data.</text>
</comment>
<dbReference type="PANTHER" id="PTHR44757">
    <property type="entry name" value="DIGUANYLATE CYCLASE DGCP"/>
    <property type="match status" value="1"/>
</dbReference>
<reference evidence="5 6" key="1">
    <citation type="submission" date="2020-08" db="EMBL/GenBank/DDBJ databases">
        <title>Genomic Encyclopedia of Type Strains, Phase IV (KMG-IV): sequencing the most valuable type-strain genomes for metagenomic binning, comparative biology and taxonomic classification.</title>
        <authorList>
            <person name="Goeker M."/>
        </authorList>
    </citation>
    <scope>NUCLEOTIDE SEQUENCE [LARGE SCALE GENOMIC DNA]</scope>
    <source>
        <strain evidence="5 6">DSM 27057</strain>
    </source>
</reference>
<evidence type="ECO:0000259" key="1">
    <source>
        <dbReference type="PROSITE" id="PS50112"/>
    </source>
</evidence>
<evidence type="ECO:0000259" key="3">
    <source>
        <dbReference type="PROSITE" id="PS50883"/>
    </source>
</evidence>
<dbReference type="NCBIfam" id="TIGR00229">
    <property type="entry name" value="sensory_box"/>
    <property type="match status" value="1"/>
</dbReference>
<dbReference type="AlphaFoldDB" id="A0A7W6G8B7"/>
<feature type="domain" description="PAC" evidence="2">
    <location>
        <begin position="241"/>
        <end position="291"/>
    </location>
</feature>
<gene>
    <name evidence="5" type="ORF">GGR38_004120</name>
</gene>
<dbReference type="InterPro" id="IPR035965">
    <property type="entry name" value="PAS-like_dom_sf"/>
</dbReference>
<dbReference type="PROSITE" id="PS50887">
    <property type="entry name" value="GGDEF"/>
    <property type="match status" value="1"/>
</dbReference>
<dbReference type="Gene3D" id="3.30.70.270">
    <property type="match status" value="1"/>
</dbReference>
<dbReference type="EMBL" id="JACIDX010000019">
    <property type="protein sequence ID" value="MBB3957146.1"/>
    <property type="molecule type" value="Genomic_DNA"/>
</dbReference>
<dbReference type="InterPro" id="IPR000014">
    <property type="entry name" value="PAS"/>
</dbReference>
<dbReference type="Pfam" id="PF00563">
    <property type="entry name" value="EAL"/>
    <property type="match status" value="1"/>
</dbReference>
<evidence type="ECO:0000259" key="4">
    <source>
        <dbReference type="PROSITE" id="PS50887"/>
    </source>
</evidence>
<dbReference type="PROSITE" id="PS50883">
    <property type="entry name" value="EAL"/>
    <property type="match status" value="1"/>
</dbReference>
<evidence type="ECO:0000259" key="2">
    <source>
        <dbReference type="PROSITE" id="PS50113"/>
    </source>
</evidence>
<dbReference type="Gene3D" id="3.20.20.450">
    <property type="entry name" value="EAL domain"/>
    <property type="match status" value="1"/>
</dbReference>
<dbReference type="InterPro" id="IPR003018">
    <property type="entry name" value="GAF"/>
</dbReference>
<dbReference type="CDD" id="cd01948">
    <property type="entry name" value="EAL"/>
    <property type="match status" value="1"/>
</dbReference>
<dbReference type="InterPro" id="IPR000700">
    <property type="entry name" value="PAS-assoc_C"/>
</dbReference>
<dbReference type="InterPro" id="IPR052155">
    <property type="entry name" value="Biofilm_reg_signaling"/>
</dbReference>
<accession>A0A7W6G8B7</accession>
<dbReference type="Pfam" id="PF01590">
    <property type="entry name" value="GAF"/>
    <property type="match status" value="1"/>
</dbReference>
<dbReference type="SMART" id="SM00052">
    <property type="entry name" value="EAL"/>
    <property type="match status" value="1"/>
</dbReference>
<dbReference type="SUPFAM" id="SSF55781">
    <property type="entry name" value="GAF domain-like"/>
    <property type="match status" value="1"/>
</dbReference>
<dbReference type="SMART" id="SM00267">
    <property type="entry name" value="GGDEF"/>
    <property type="match status" value="1"/>
</dbReference>
<proteinExistence type="predicted"/>
<dbReference type="SMART" id="SM00065">
    <property type="entry name" value="GAF"/>
    <property type="match status" value="1"/>
</dbReference>
<dbReference type="PROSITE" id="PS50113">
    <property type="entry name" value="PAC"/>
    <property type="match status" value="1"/>
</dbReference>
<sequence>MTSPVSEEHRLEAMHSYELFGSPPELDYDYFTELGARLFSVPICLVSLIGEHEQWLKSHHGLAVSSTPRAVSFCAHTLTKYEPLIVLDAAVDVRFCDNPLVKDEPRIRFYAGAPLIDDEGIHLGAFCIIDTKPRENFSPEERDLLGHLAKMVVASMRKNRAMRGGMALGGFANSTSMALITATVEGRVTFWNKAAENIFGHAAADMIGRSLDIIIPPRFRDQHNHGLKRIVAGGPVTLSGKTVEVVAIKADGTEFPIEMTISSWLGLRGMEVAAQIQDITVRREREARLQHLANHDALTGLLNRSCFTQSVADCLKEQGAAALLALDLDGFKSINDSFGHSTGDALLQAVALRLTSTIGADAALARIGGDEFALLLPGSDDPLGARTQAEHILDAFSQPFQIAGHLLYVGTSIGLSLAPLHAADADELLLRADLALLAAKKDSGRRVRLFDAGMANQLTAQRAFRAELRQATERGEWELFYQPQVRLNDCEPIGAEALLRWRHPTRGLLLPGVFMPVLETHRTAFTVGSWIINEACAQLVRWRAAGRHMPRISVNLFAAQLTSGNLAQTVSEALERHALQPADLELEITETIALRADEHILASLNQLRMAGVGIALDDFGTGFASLSTLKQIPVTRLKIDRSFVDDICSEPHSAAIVSAVTSLAVSLNLEVIAEGIETPEQRDMLVQLGCGAGQGYMFGKPEAAERAAAARPLGTLLPQAASGRQYRFSIDPQGPDRNL</sequence>
<dbReference type="InterPro" id="IPR001633">
    <property type="entry name" value="EAL_dom"/>
</dbReference>
<dbReference type="InterPro" id="IPR029787">
    <property type="entry name" value="Nucleotide_cyclase"/>
</dbReference>
<feature type="domain" description="EAL" evidence="3">
    <location>
        <begin position="461"/>
        <end position="715"/>
    </location>
</feature>
<evidence type="ECO:0000313" key="5">
    <source>
        <dbReference type="EMBL" id="MBB3957146.1"/>
    </source>
</evidence>
<organism evidence="5 6">
    <name type="scientific">Novosphingobium sediminicola</name>
    <dbReference type="NCBI Taxonomy" id="563162"/>
    <lineage>
        <taxon>Bacteria</taxon>
        <taxon>Pseudomonadati</taxon>
        <taxon>Pseudomonadota</taxon>
        <taxon>Alphaproteobacteria</taxon>
        <taxon>Sphingomonadales</taxon>
        <taxon>Sphingomonadaceae</taxon>
        <taxon>Novosphingobium</taxon>
    </lineage>
</organism>
<evidence type="ECO:0000313" key="6">
    <source>
        <dbReference type="Proteomes" id="UP000548867"/>
    </source>
</evidence>
<dbReference type="Pfam" id="PF13426">
    <property type="entry name" value="PAS_9"/>
    <property type="match status" value="1"/>
</dbReference>
<dbReference type="CDD" id="cd01949">
    <property type="entry name" value="GGDEF"/>
    <property type="match status" value="1"/>
</dbReference>
<dbReference type="PROSITE" id="PS50112">
    <property type="entry name" value="PAS"/>
    <property type="match status" value="1"/>
</dbReference>
<dbReference type="Gene3D" id="3.30.450.20">
    <property type="entry name" value="PAS domain"/>
    <property type="match status" value="1"/>
</dbReference>
<keyword evidence="6" id="KW-1185">Reference proteome</keyword>
<dbReference type="SUPFAM" id="SSF141868">
    <property type="entry name" value="EAL domain-like"/>
    <property type="match status" value="1"/>
</dbReference>
<dbReference type="SUPFAM" id="SSF55073">
    <property type="entry name" value="Nucleotide cyclase"/>
    <property type="match status" value="1"/>
</dbReference>
<dbReference type="CDD" id="cd00130">
    <property type="entry name" value="PAS"/>
    <property type="match status" value="1"/>
</dbReference>
<dbReference type="SUPFAM" id="SSF55785">
    <property type="entry name" value="PYP-like sensor domain (PAS domain)"/>
    <property type="match status" value="1"/>
</dbReference>
<dbReference type="NCBIfam" id="TIGR00254">
    <property type="entry name" value="GGDEF"/>
    <property type="match status" value="1"/>
</dbReference>
<dbReference type="RefSeq" id="WP_183628177.1">
    <property type="nucleotide sequence ID" value="NZ_JACIDX010000019.1"/>
</dbReference>
<dbReference type="InterPro" id="IPR035919">
    <property type="entry name" value="EAL_sf"/>
</dbReference>
<feature type="domain" description="PAS" evidence="1">
    <location>
        <begin position="173"/>
        <end position="234"/>
    </location>
</feature>
<dbReference type="Pfam" id="PF00990">
    <property type="entry name" value="GGDEF"/>
    <property type="match status" value="1"/>
</dbReference>
<dbReference type="Gene3D" id="3.30.450.40">
    <property type="match status" value="1"/>
</dbReference>